<dbReference type="Pfam" id="PF24987">
    <property type="entry name" value="HEAT_EF3_N"/>
    <property type="match status" value="2"/>
</dbReference>
<dbReference type="InterPro" id="IPR021133">
    <property type="entry name" value="HEAT_type_2"/>
</dbReference>
<organism evidence="5 6">
    <name type="scientific">Piloderma croceum (strain F 1598)</name>
    <dbReference type="NCBI Taxonomy" id="765440"/>
    <lineage>
        <taxon>Eukaryota</taxon>
        <taxon>Fungi</taxon>
        <taxon>Dikarya</taxon>
        <taxon>Basidiomycota</taxon>
        <taxon>Agaricomycotina</taxon>
        <taxon>Agaricomycetes</taxon>
        <taxon>Agaricomycetidae</taxon>
        <taxon>Atheliales</taxon>
        <taxon>Atheliaceae</taxon>
        <taxon>Piloderma</taxon>
    </lineage>
</organism>
<dbReference type="GO" id="GO:0006417">
    <property type="term" value="P:regulation of translation"/>
    <property type="evidence" value="ECO:0007669"/>
    <property type="project" value="TreeGrafter"/>
</dbReference>
<gene>
    <name evidence="5" type="ORF">PILCRDRAFT_77608</name>
</gene>
<dbReference type="Pfam" id="PF23271">
    <property type="entry name" value="HEAT_GCN1"/>
    <property type="match status" value="1"/>
</dbReference>
<dbReference type="Proteomes" id="UP000054166">
    <property type="component" value="Unassembled WGS sequence"/>
</dbReference>
<dbReference type="GO" id="GO:0005829">
    <property type="term" value="C:cytosol"/>
    <property type="evidence" value="ECO:0007669"/>
    <property type="project" value="TreeGrafter"/>
</dbReference>
<sequence length="2584" mass="283269">MSKSEIQSWIASSNTSNEAANFGDSGDGLSWQRDNVLSDWPRSMQYAQERLLTSKTRVRIHFLQEELLSLARHGDMNLSQTLDIFKLLTQTYPRYVDTASREAVEAVGMELVKRDELRGSSKGDPEESKLGVTEQILGWLANEVGRISKRGIPGSYAAADIFVLLSWTCGLYSICLETNTYFPSTQFWRVLVGVMATLLDSLSNKSTRAKSSMQKGALVRTRRALRSAPDKLSALMTTLLSQARSSQTPLTFVPLIGLAIDVMIRLKNVKNESWTHLSADLKNDILGLYTGSILMSKIPVPLHTLAAIHDFIQTFVSQEDFTKSILPTMEKALLRSPEYSLNTTMQFFEAYPHPIDSDTFHRLLALILNCAKSINVLAREGSVGLFKVLVEKNPTDSDIELAVNELLTLPKARKTGGPDHRTALYSMLSVLTPSLSISLLVASAVPPLVEKETHDGPMSILAATLPLHISFLLHADKPMSVDITSLLAKEMNNAKPVIRRTFCSLVGNIFWALGDLSSEASQTFARAILPSFETSLKTVVANPLNSTAGPLEGYIAIAVLLGPISRSGKFDAFIADNTTIQSLAYTSPKPTFLFWDKIYQKLTDADDEMWLLRASSAALSYFANGLAKNEQLRQVVQMGLAFLHLAVDSQSPQIRRAVIKALEDDVAKQPQLVNRIVIESVTSSLMQDKHMAKTSGSLSEEREVSTHRQARLSAFLSSAAAIKDIDLAMRENLMAELIVLGHHPAICGNSRQTWIELCQKARADPYNLVNKNVDKLFQLVLAASIVDCKFGFPDASYLAVRTLAFVSPSVVLPRVVEQLRADVNPDLINTLSDSDLCIWSTPEGTAFVNVLSPKKSDVGPTKGKDAEIARWEADIRNSLANKKATATTLSKQDQARLEAQLEKESAVRQRVARVKTNLLRGLQFIRSLVSSGVQDFRLYISTVASLLLDGALGKGSILVGHDAVQTYLELAQCSSERLDTFRTWVGVAALRSLEVGAVPEELQAEPLNLLIVRVLYRLRSLAEQTPFDAATFSYAFPLLAQVLLQGGIGVEEEDGMLEQVALVLDIIKFHCGEFSEPAFPRVKTIEILIHIMRVQPKLTKEASSALIDLGESIHATATRQEIDVLIQGTLLQEVYVRNSCLQTIQPFDLTDLDWSPELWIASHDDDEQNARLAQHVWEDNGLDIPESYLQHMLGFLGHQNGYVRSSSAAAIAEAAEHWPQTTKATLDALQRFYREKARILAPEFDEYGMVIAQSLDQSDPWPTRLAISSAFEALAPSVTASEVEPFFEFLIEAEALGDRTPEVRRGMLAAGSAVIDLHGSTRLAALITMFEKHLGGSSPATETGDQIKEAVIILFGRVARHLEPTDSRIPTIVDRLVEALRTPAEQVQMAVSDCLAPLVKHMRSRLAQLVDNLFNELSCAPKYAARRGAAYGLAGAIKGTGIAGMKEFDIIKRLHNCSEDKKHYEPRQGAMFAFETLSNTLGRLFEPYISHILPLLLSSFGDTTSDVREAAQDAARVIMGNMSGYGVKLMLPSLLSGLDEKQWRTKKGSIELLGMMAYCSPRQLSLSLPIVIPRLTGVLTDSHTQVRVAANKSLKQFGEVISNPEIQSLVPVLLKALVDPAKTSNALASLLKTSFMHYIDHSSLALVIPIIERGLRERGADTKKKAAQIVGNLASLTDSKDFVPYLSDLLPLVHVVLVDPVPEARATAAKALGTLVERLGETHFPDLVPGLLRTLKTDSSGVDRQGAAQGLSEVLSGLGMERLEGLLPDIITNAQSPRSTVREGFMSLLVFLPATFGTRFQPHLPKIISPILSGLADSEEYVREAAMRAGRMIVSNYSSKAIDLLLPELEQGMFDPGWRIRQSSITLVGELLFKVSGISRKAEIDDDEEVVEATTAESSKRALIEVLGVERRDRILSALYLARQDAISVVRTSSIHIWKALVANTPRTVREVLPQLMGQIIFLISGSEFEQQETAGRTIAELCRKFGERILAELVPILRSKSTSPDSRTREGVCLTLCEMMENTTDIQREDHEDDIISMVRVSLVDDEANVRSAAARAFDALQEHLGGKAIDQTIPTLLEALRQPGQSSGTALQALKEVMAVRASTVFPVLIPTLISTPMTVFNARALASLVTVADSALSKRLTVILTALVKVVEDEDDEELLSAVDEALRALFESINDLEGLNTIMLLLLGWAKHDSPKRRVSACDFFASFCEESGLDSSLYRVDWIRQLVSALDDSQVLVHTAAWHALDKFVKSTPKDELEALVVPLRRTIEGTGSPGHYVPGFSLPKGVSPTVPIIIAGLTTGSNEQREQAAYAIGDLVERTEETAIKPFVVTFTGPLIRVATQATTYPPAVKTAILSALMSMLERIPTFVKPFFPQLQRTFVKSASDPASLVVRTKAAQALGVLMRNQPRVDPVITELITGSRNSDDAIAGSLLLALANVVRSAGRNVGEKAREACVQLVLDAFKEDHDDNYVLSTAALVASLAPYAELLRPLVEAHLVSGTPLSPMCSQTILAVLSQHEESSPSSKQQPNLFQELTLLRSVAQKVQESVASDKPIISRPARESRDILKTLDDESLHGLF</sequence>
<dbReference type="InParanoid" id="A0A0C3FA84"/>
<dbReference type="EMBL" id="KN833033">
    <property type="protein sequence ID" value="KIM76616.1"/>
    <property type="molecule type" value="Genomic_DNA"/>
</dbReference>
<dbReference type="HOGENOM" id="CLU_000504_2_0_1"/>
<dbReference type="FunCoup" id="A0A0C3FA84">
    <property type="interactions" value="846"/>
</dbReference>
<reference evidence="5 6" key="1">
    <citation type="submission" date="2014-04" db="EMBL/GenBank/DDBJ databases">
        <authorList>
            <consortium name="DOE Joint Genome Institute"/>
            <person name="Kuo A."/>
            <person name="Tarkka M."/>
            <person name="Buscot F."/>
            <person name="Kohler A."/>
            <person name="Nagy L.G."/>
            <person name="Floudas D."/>
            <person name="Copeland A."/>
            <person name="Barry K.W."/>
            <person name="Cichocki N."/>
            <person name="Veneault-Fourrey C."/>
            <person name="LaButti K."/>
            <person name="Lindquist E.A."/>
            <person name="Lipzen A."/>
            <person name="Lundell T."/>
            <person name="Morin E."/>
            <person name="Murat C."/>
            <person name="Sun H."/>
            <person name="Tunlid A."/>
            <person name="Henrissat B."/>
            <person name="Grigoriev I.V."/>
            <person name="Hibbett D.S."/>
            <person name="Martin F."/>
            <person name="Nordberg H.P."/>
            <person name="Cantor M.N."/>
            <person name="Hua S.X."/>
        </authorList>
    </citation>
    <scope>NUCLEOTIDE SEQUENCE [LARGE SCALE GENOMIC DNA]</scope>
    <source>
        <strain evidence="5 6">F 1598</strain>
    </source>
</reference>
<dbReference type="Pfam" id="PF24993">
    <property type="entry name" value="GNC1_N"/>
    <property type="match status" value="1"/>
</dbReference>
<feature type="repeat" description="HEAT" evidence="3">
    <location>
        <begin position="1689"/>
        <end position="1727"/>
    </location>
</feature>
<dbReference type="PANTHER" id="PTHR23346:SF7">
    <property type="entry name" value="STALLED RIBOSOME SENSOR GCN1"/>
    <property type="match status" value="1"/>
</dbReference>
<dbReference type="PANTHER" id="PTHR23346">
    <property type="entry name" value="TRANSLATIONAL ACTIVATOR GCN1-RELATED"/>
    <property type="match status" value="1"/>
</dbReference>
<dbReference type="InterPro" id="IPR022716">
    <property type="entry name" value="Gcn1_N"/>
</dbReference>
<dbReference type="InterPro" id="IPR056810">
    <property type="entry name" value="GNC1-like_N"/>
</dbReference>
<evidence type="ECO:0000256" key="2">
    <source>
        <dbReference type="ARBA" id="ARBA00022737"/>
    </source>
</evidence>
<name>A0A0C3FA84_PILCF</name>
<dbReference type="InterPro" id="IPR034085">
    <property type="entry name" value="TOG"/>
</dbReference>
<evidence type="ECO:0000313" key="6">
    <source>
        <dbReference type="Proteomes" id="UP000054166"/>
    </source>
</evidence>
<accession>A0A0C3FA84</accession>
<evidence type="ECO:0000313" key="5">
    <source>
        <dbReference type="EMBL" id="KIM76616.1"/>
    </source>
</evidence>
<dbReference type="GO" id="GO:0034198">
    <property type="term" value="P:cellular response to amino acid starvation"/>
    <property type="evidence" value="ECO:0007669"/>
    <property type="project" value="TreeGrafter"/>
</dbReference>
<dbReference type="Gene3D" id="1.25.10.10">
    <property type="entry name" value="Leucine-rich Repeat Variant"/>
    <property type="match status" value="7"/>
</dbReference>
<proteinExistence type="inferred from homology"/>
<dbReference type="STRING" id="765440.A0A0C3FA84"/>
<dbReference type="InterPro" id="IPR011989">
    <property type="entry name" value="ARM-like"/>
</dbReference>
<dbReference type="InterPro" id="IPR056809">
    <property type="entry name" value="HEAT_GCN1_fung"/>
</dbReference>
<dbReference type="GO" id="GO:0019887">
    <property type="term" value="F:protein kinase regulator activity"/>
    <property type="evidence" value="ECO:0007669"/>
    <property type="project" value="TreeGrafter"/>
</dbReference>
<protein>
    <recommendedName>
        <fullName evidence="4">TOG domain-containing protein</fullName>
    </recommendedName>
</protein>
<dbReference type="InterPro" id="IPR057546">
    <property type="entry name" value="HEAT_GCN1"/>
</dbReference>
<feature type="repeat" description="HEAT" evidence="3">
    <location>
        <begin position="1571"/>
        <end position="1609"/>
    </location>
</feature>
<reference evidence="6" key="2">
    <citation type="submission" date="2015-01" db="EMBL/GenBank/DDBJ databases">
        <title>Evolutionary Origins and Diversification of the Mycorrhizal Mutualists.</title>
        <authorList>
            <consortium name="DOE Joint Genome Institute"/>
            <consortium name="Mycorrhizal Genomics Consortium"/>
            <person name="Kohler A."/>
            <person name="Kuo A."/>
            <person name="Nagy L.G."/>
            <person name="Floudas D."/>
            <person name="Copeland A."/>
            <person name="Barry K.W."/>
            <person name="Cichocki N."/>
            <person name="Veneault-Fourrey C."/>
            <person name="LaButti K."/>
            <person name="Lindquist E.A."/>
            <person name="Lipzen A."/>
            <person name="Lundell T."/>
            <person name="Morin E."/>
            <person name="Murat C."/>
            <person name="Riley R."/>
            <person name="Ohm R."/>
            <person name="Sun H."/>
            <person name="Tunlid A."/>
            <person name="Henrissat B."/>
            <person name="Grigoriev I.V."/>
            <person name="Hibbett D.S."/>
            <person name="Martin F."/>
        </authorList>
    </citation>
    <scope>NUCLEOTIDE SEQUENCE [LARGE SCALE GENOMIC DNA]</scope>
    <source>
        <strain evidence="6">F 1598</strain>
    </source>
</reference>
<dbReference type="SUPFAM" id="SSF48371">
    <property type="entry name" value="ARM repeat"/>
    <property type="match status" value="4"/>
</dbReference>
<dbReference type="Pfam" id="PF24916">
    <property type="entry name" value="HEAT_GCN1_fung"/>
    <property type="match status" value="1"/>
</dbReference>
<evidence type="ECO:0000256" key="1">
    <source>
        <dbReference type="ARBA" id="ARBA00007366"/>
    </source>
</evidence>
<keyword evidence="6" id="KW-1185">Reference proteome</keyword>
<dbReference type="SMART" id="SM01349">
    <property type="entry name" value="TOG"/>
    <property type="match status" value="2"/>
</dbReference>
<feature type="domain" description="TOG" evidence="4">
    <location>
        <begin position="1401"/>
        <end position="1630"/>
    </location>
</feature>
<dbReference type="PROSITE" id="PS50077">
    <property type="entry name" value="HEAT_REPEAT"/>
    <property type="match status" value="3"/>
</dbReference>
<dbReference type="Pfam" id="PF12074">
    <property type="entry name" value="Gcn1_N"/>
    <property type="match status" value="1"/>
</dbReference>
<dbReference type="OrthoDB" id="5148094at2759"/>
<dbReference type="Pfam" id="PF24984">
    <property type="entry name" value="HEAT_EF3_GNC1"/>
    <property type="match status" value="1"/>
</dbReference>
<evidence type="ECO:0000256" key="3">
    <source>
        <dbReference type="PROSITE-ProRule" id="PRU00103"/>
    </source>
</evidence>
<feature type="domain" description="TOG" evidence="4">
    <location>
        <begin position="1640"/>
        <end position="1866"/>
    </location>
</feature>
<dbReference type="InterPro" id="IPR016024">
    <property type="entry name" value="ARM-type_fold"/>
</dbReference>
<evidence type="ECO:0000259" key="4">
    <source>
        <dbReference type="SMART" id="SM01349"/>
    </source>
</evidence>
<keyword evidence="2" id="KW-0677">Repeat</keyword>
<feature type="repeat" description="HEAT" evidence="3">
    <location>
        <begin position="2036"/>
        <end position="2074"/>
    </location>
</feature>
<comment type="similarity">
    <text evidence="1">Belongs to the GCN1 family.</text>
</comment>